<feature type="domain" description="Helicase ATP-binding" evidence="17">
    <location>
        <begin position="197"/>
        <end position="450"/>
    </location>
</feature>
<comment type="cofactor">
    <cofactor evidence="1">
        <name>[4Fe-4S] cluster</name>
        <dbReference type="ChEBI" id="CHEBI:49883"/>
    </cofactor>
</comment>
<keyword evidence="2" id="KW-0004">4Fe-4S</keyword>
<evidence type="ECO:0000256" key="4">
    <source>
        <dbReference type="ARBA" id="ARBA00022741"/>
    </source>
</evidence>
<dbReference type="InterPro" id="IPR014001">
    <property type="entry name" value="Helicase_ATP-bd"/>
</dbReference>
<keyword evidence="19" id="KW-1185">Reference proteome</keyword>
<accession>A0A0W0SXX4</accession>
<evidence type="ECO:0000256" key="12">
    <source>
        <dbReference type="ARBA" id="ARBA00023204"/>
    </source>
</evidence>
<evidence type="ECO:0000256" key="9">
    <source>
        <dbReference type="ARBA" id="ARBA00023004"/>
    </source>
</evidence>
<dbReference type="Pfam" id="PF13307">
    <property type="entry name" value="Helicase_C_2"/>
    <property type="match status" value="1"/>
</dbReference>
<evidence type="ECO:0000256" key="1">
    <source>
        <dbReference type="ARBA" id="ARBA00001966"/>
    </source>
</evidence>
<evidence type="ECO:0000256" key="10">
    <source>
        <dbReference type="ARBA" id="ARBA00023014"/>
    </source>
</evidence>
<dbReference type="SMART" id="SM00488">
    <property type="entry name" value="DEXDc2"/>
    <property type="match status" value="1"/>
</dbReference>
<keyword evidence="10" id="KW-0411">Iron-sulfur</keyword>
<dbReference type="Gene3D" id="3.40.50.300">
    <property type="entry name" value="P-loop containing nucleotide triphosphate hydrolases"/>
    <property type="match status" value="2"/>
</dbReference>
<reference evidence="18 19" key="1">
    <citation type="submission" date="2015-11" db="EMBL/GenBank/DDBJ databases">
        <title>Genomic analysis of 38 Legionella species identifies large and diverse effector repertoires.</title>
        <authorList>
            <person name="Burstein D."/>
            <person name="Amaro F."/>
            <person name="Zusman T."/>
            <person name="Lifshitz Z."/>
            <person name="Cohen O."/>
            <person name="Gilbert J.A."/>
            <person name="Pupko T."/>
            <person name="Shuman H.A."/>
            <person name="Segal G."/>
        </authorList>
    </citation>
    <scope>NUCLEOTIDE SEQUENCE [LARGE SCALE GENOMIC DNA]</scope>
    <source>
        <strain evidence="18 19">ATCC 700990</strain>
    </source>
</reference>
<dbReference type="InterPro" id="IPR014013">
    <property type="entry name" value="Helic_SF1/SF2_ATP-bd_DinG/Rad3"/>
</dbReference>
<evidence type="ECO:0000259" key="17">
    <source>
        <dbReference type="PROSITE" id="PS51193"/>
    </source>
</evidence>
<keyword evidence="3" id="KW-0479">Metal-binding</keyword>
<keyword evidence="7 18" id="KW-0347">Helicase</keyword>
<evidence type="ECO:0000256" key="16">
    <source>
        <dbReference type="ARBA" id="ARBA00048954"/>
    </source>
</evidence>
<evidence type="ECO:0000256" key="11">
    <source>
        <dbReference type="ARBA" id="ARBA00023125"/>
    </source>
</evidence>
<dbReference type="GO" id="GO:0046872">
    <property type="term" value="F:metal ion binding"/>
    <property type="evidence" value="ECO:0007669"/>
    <property type="project" value="UniProtKB-KW"/>
</dbReference>
<dbReference type="GO" id="GO:0043139">
    <property type="term" value="F:5'-3' DNA helicase activity"/>
    <property type="evidence" value="ECO:0007669"/>
    <property type="project" value="UniProtKB-EC"/>
</dbReference>
<keyword evidence="5" id="KW-0227">DNA damage</keyword>
<keyword evidence="11" id="KW-0238">DNA-binding</keyword>
<dbReference type="InterPro" id="IPR045028">
    <property type="entry name" value="DinG/Rad3-like"/>
</dbReference>
<evidence type="ECO:0000313" key="19">
    <source>
        <dbReference type="Proteomes" id="UP000054736"/>
    </source>
</evidence>
<dbReference type="GO" id="GO:0005524">
    <property type="term" value="F:ATP binding"/>
    <property type="evidence" value="ECO:0007669"/>
    <property type="project" value="UniProtKB-KW"/>
</dbReference>
<dbReference type="RefSeq" id="WP_238583958.1">
    <property type="nucleotide sequence ID" value="NZ_CAAAIU010000014.1"/>
</dbReference>
<evidence type="ECO:0000313" key="18">
    <source>
        <dbReference type="EMBL" id="KTC88215.1"/>
    </source>
</evidence>
<evidence type="ECO:0000256" key="7">
    <source>
        <dbReference type="ARBA" id="ARBA00022806"/>
    </source>
</evidence>
<dbReference type="PATRIC" id="fig|1212489.4.peg.847"/>
<name>A0A0W0SXX4_9GAMM</name>
<dbReference type="InterPro" id="IPR042493">
    <property type="entry name" value="XPD_DNA_FeS"/>
</dbReference>
<sequence>MLSLLFAQKFRFMKKYSLSVIEFALPSPRTGSIDTYSGFGLASKQAIKKHQEIQLLKHKENPNYQSEVSITNRFVYKRKQFQVSGRMDGVFVGEDFIIEEIKTAFDVNKLSNILHDSHYTHPYWLQLQTYGYMHWLKTNKIPKLQLLIASLRKNKNHMLSFNFDIKRFEAWLAIRLNELDQDIQDVKKRITRRIKASQQLSFPFHSPRPQQKELIDLIATQLTKKRPMLIQAPTGLGKTIGVLYPTLKESLSRGQKTIYLTPKNSQHQIALDTIERLQKKGAPFKSLVLTAKKKLCMKNEPICNAKYCEFAENHYTKLTEHELLKKVQRKKNINALYFKELAKVYKVCPYELQMQSIPFFDVVVGDYNYVFGPNSNCSRVSTLGMGENEKTNLIIDEVHNLPARGMEYYSPELSGDFFWKLQETLEQYPNPLTVKLKVIIESCLRIITQCAVPNIKTPHRIEPPIRDFKKQNEVLNEFLTEYLESDLEIEEEDPILKLSNYWSDFTDALEFVEQGNGAFFTSFNPLQNTIKITCCDASTLIKDAYSHFEQIIGFSATLKPFDYYSQLIGLHTEHLYTYEFLSPFCQSQRKLLIIPQISSKYRDRATHSFKIKEAVLRIASLNPGNYFIFFPSFDFLERVYSLFPSSTDFSFLKQTRKMAQNDVVNFMRKLHSNDKNYLIFAVQGGMFAEGIDYIGNLAIGAFIVGPPLPMFDWEREQMKHYYEVQYKKGEEYSYTYPAMAKAVQAAGRVIRTETDKGIIVLMDDRFLLSNYSKCMPTDWFIEHPKELVSTSILNDVANFWEKGQFQ</sequence>
<evidence type="ECO:0000256" key="5">
    <source>
        <dbReference type="ARBA" id="ARBA00022763"/>
    </source>
</evidence>
<evidence type="ECO:0000256" key="6">
    <source>
        <dbReference type="ARBA" id="ARBA00022801"/>
    </source>
</evidence>
<keyword evidence="9" id="KW-0408">Iron</keyword>
<dbReference type="EC" id="5.6.2.3" evidence="15"/>
<keyword evidence="13" id="KW-0413">Isomerase</keyword>
<dbReference type="PANTHER" id="PTHR11472">
    <property type="entry name" value="DNA REPAIR DEAD HELICASE RAD3/XP-D SUBFAMILY MEMBER"/>
    <property type="match status" value="1"/>
</dbReference>
<evidence type="ECO:0000256" key="2">
    <source>
        <dbReference type="ARBA" id="ARBA00022485"/>
    </source>
</evidence>
<comment type="caution">
    <text evidence="18">The sequence shown here is derived from an EMBL/GenBank/DDBJ whole genome shotgun (WGS) entry which is preliminary data.</text>
</comment>
<dbReference type="SMART" id="SM00491">
    <property type="entry name" value="HELICc2"/>
    <property type="match status" value="1"/>
</dbReference>
<dbReference type="InterPro" id="IPR010614">
    <property type="entry name" value="RAD3-like_helicase_DEAD"/>
</dbReference>
<keyword evidence="4" id="KW-0547">Nucleotide-binding</keyword>
<dbReference type="Pfam" id="PF06733">
    <property type="entry name" value="DEAD_2"/>
    <property type="match status" value="1"/>
</dbReference>
<dbReference type="InterPro" id="IPR011545">
    <property type="entry name" value="DEAD/DEAH_box_helicase_dom"/>
</dbReference>
<dbReference type="InterPro" id="IPR006555">
    <property type="entry name" value="ATP-dep_Helicase_C"/>
</dbReference>
<dbReference type="InterPro" id="IPR006554">
    <property type="entry name" value="Helicase-like_DEXD_c2"/>
</dbReference>
<dbReference type="GO" id="GO:0051539">
    <property type="term" value="F:4 iron, 4 sulfur cluster binding"/>
    <property type="evidence" value="ECO:0007669"/>
    <property type="project" value="UniProtKB-KW"/>
</dbReference>
<keyword evidence="8" id="KW-0067">ATP-binding</keyword>
<dbReference type="SUPFAM" id="SSF52540">
    <property type="entry name" value="P-loop containing nucleoside triphosphate hydrolases"/>
    <property type="match status" value="1"/>
</dbReference>
<dbReference type="Proteomes" id="UP000054736">
    <property type="component" value="Unassembled WGS sequence"/>
</dbReference>
<evidence type="ECO:0000256" key="15">
    <source>
        <dbReference type="ARBA" id="ARBA00044969"/>
    </source>
</evidence>
<organism evidence="18 19">
    <name type="scientific">Legionella drozanskii LLAP-1</name>
    <dbReference type="NCBI Taxonomy" id="1212489"/>
    <lineage>
        <taxon>Bacteria</taxon>
        <taxon>Pseudomonadati</taxon>
        <taxon>Pseudomonadota</taxon>
        <taxon>Gammaproteobacteria</taxon>
        <taxon>Legionellales</taxon>
        <taxon>Legionellaceae</taxon>
        <taxon>Legionella</taxon>
    </lineage>
</organism>
<dbReference type="Gene3D" id="1.10.30.20">
    <property type="entry name" value="Bacterial XPD DNA helicase, FeS cluster domain"/>
    <property type="match status" value="1"/>
</dbReference>
<dbReference type="GO" id="GO:0016818">
    <property type="term" value="F:hydrolase activity, acting on acid anhydrides, in phosphorus-containing anhydrides"/>
    <property type="evidence" value="ECO:0007669"/>
    <property type="project" value="InterPro"/>
</dbReference>
<evidence type="ECO:0000256" key="3">
    <source>
        <dbReference type="ARBA" id="ARBA00022723"/>
    </source>
</evidence>
<gene>
    <name evidence="18" type="ORF">Ldro_0809</name>
</gene>
<protein>
    <recommendedName>
        <fullName evidence="15">DNA 5'-3' helicase</fullName>
        <ecNumber evidence="15">5.6.2.3</ecNumber>
    </recommendedName>
</protein>
<dbReference type="InterPro" id="IPR027417">
    <property type="entry name" value="P-loop_NTPase"/>
</dbReference>
<dbReference type="AlphaFoldDB" id="A0A0W0SXX4"/>
<evidence type="ECO:0000256" key="14">
    <source>
        <dbReference type="ARBA" id="ARBA00038058"/>
    </source>
</evidence>
<dbReference type="SMART" id="SM00487">
    <property type="entry name" value="DEXDc"/>
    <property type="match status" value="1"/>
</dbReference>
<dbReference type="Gene3D" id="3.90.320.10">
    <property type="match status" value="1"/>
</dbReference>
<dbReference type="EMBL" id="LNXY01000018">
    <property type="protein sequence ID" value="KTC88215.1"/>
    <property type="molecule type" value="Genomic_DNA"/>
</dbReference>
<comment type="similarity">
    <text evidence="14">Belongs to the helicase family. DinG subfamily.</text>
</comment>
<dbReference type="PANTHER" id="PTHR11472:SF34">
    <property type="entry name" value="REGULATOR OF TELOMERE ELONGATION HELICASE 1"/>
    <property type="match status" value="1"/>
</dbReference>
<dbReference type="STRING" id="1212489.Ldro_0809"/>
<dbReference type="Gene3D" id="1.10.275.40">
    <property type="match status" value="1"/>
</dbReference>
<evidence type="ECO:0000256" key="13">
    <source>
        <dbReference type="ARBA" id="ARBA00023235"/>
    </source>
</evidence>
<keyword evidence="12" id="KW-0234">DNA repair</keyword>
<dbReference type="GO" id="GO:0006281">
    <property type="term" value="P:DNA repair"/>
    <property type="evidence" value="ECO:0007669"/>
    <property type="project" value="UniProtKB-KW"/>
</dbReference>
<dbReference type="Pfam" id="PF00270">
    <property type="entry name" value="DEAD"/>
    <property type="match status" value="1"/>
</dbReference>
<evidence type="ECO:0000256" key="8">
    <source>
        <dbReference type="ARBA" id="ARBA00022840"/>
    </source>
</evidence>
<dbReference type="PROSITE" id="PS51193">
    <property type="entry name" value="HELICASE_ATP_BIND_2"/>
    <property type="match status" value="1"/>
</dbReference>
<keyword evidence="6" id="KW-0378">Hydrolase</keyword>
<dbReference type="InterPro" id="IPR011604">
    <property type="entry name" value="PDDEXK-like_dom_sf"/>
</dbReference>
<comment type="catalytic activity">
    <reaction evidence="16">
        <text>ATP + H2O = ADP + phosphate + H(+)</text>
        <dbReference type="Rhea" id="RHEA:13065"/>
        <dbReference type="ChEBI" id="CHEBI:15377"/>
        <dbReference type="ChEBI" id="CHEBI:15378"/>
        <dbReference type="ChEBI" id="CHEBI:30616"/>
        <dbReference type="ChEBI" id="CHEBI:43474"/>
        <dbReference type="ChEBI" id="CHEBI:456216"/>
        <dbReference type="EC" id="5.6.2.3"/>
    </reaction>
</comment>
<dbReference type="GO" id="GO:0003677">
    <property type="term" value="F:DNA binding"/>
    <property type="evidence" value="ECO:0007669"/>
    <property type="project" value="UniProtKB-KW"/>
</dbReference>
<proteinExistence type="inferred from homology"/>